<gene>
    <name evidence="1" type="ORF">FisN_27Hh106</name>
</gene>
<dbReference type="EMBL" id="BDSP01000271">
    <property type="protein sequence ID" value="GAX28244.1"/>
    <property type="molecule type" value="Genomic_DNA"/>
</dbReference>
<dbReference type="InParanoid" id="A0A1Z5KPK1"/>
<sequence>MHTHSILWSQQPENSTHWSGISQESFRLDAARPTRSRVYVSIRNHRFCLTGRSDQDVTQLVVLLGSLPSELGNETLFLHGPNSSYYPSNSFDFDWNAIASTLPSLFHSNRRVAFLHVSIPEQLAAQLASQSSSVDLMLYDSAFTDDGNSFLQTLRTIPFGTLTLNGCSSLKTTFWQSLYQLKQLEVLRIVTYARTACTSNLLPFTAHAEKVEYEMVVLGDEWKEVDSITIVPRRFVLKLTKDCFGFASCFLRASINLIELGIVTTYAMTEETQLHLIEAVQRNPVLETLEAGPVDWHWSLWLWQDLMDAIQCHGSLTRLKLYFRSSFDGGNLVVDDWRRIDALLSMVKMNCILIDVNVVSEQREKWMDDLEKLVQFNRFRQGSRSITRENEHHRILLLSRAITKVMHDDHKSLSLLLSEHVDVICVLLQAEYGQ</sequence>
<accession>A0A1Z5KPK1</accession>
<evidence type="ECO:0000313" key="2">
    <source>
        <dbReference type="Proteomes" id="UP000198406"/>
    </source>
</evidence>
<protein>
    <submittedName>
        <fullName evidence="1">Uncharacterized protein</fullName>
    </submittedName>
</protein>
<evidence type="ECO:0000313" key="1">
    <source>
        <dbReference type="EMBL" id="GAX28244.1"/>
    </source>
</evidence>
<keyword evidence="2" id="KW-1185">Reference proteome</keyword>
<comment type="caution">
    <text evidence="1">The sequence shown here is derived from an EMBL/GenBank/DDBJ whole genome shotgun (WGS) entry which is preliminary data.</text>
</comment>
<dbReference type="SUPFAM" id="SSF52047">
    <property type="entry name" value="RNI-like"/>
    <property type="match status" value="1"/>
</dbReference>
<proteinExistence type="predicted"/>
<dbReference type="Proteomes" id="UP000198406">
    <property type="component" value="Unassembled WGS sequence"/>
</dbReference>
<reference evidence="1 2" key="1">
    <citation type="journal article" date="2015" name="Plant Cell">
        <title>Oil accumulation by the oleaginous diatom Fistulifera solaris as revealed by the genome and transcriptome.</title>
        <authorList>
            <person name="Tanaka T."/>
            <person name="Maeda Y."/>
            <person name="Veluchamy A."/>
            <person name="Tanaka M."/>
            <person name="Abida H."/>
            <person name="Marechal E."/>
            <person name="Bowler C."/>
            <person name="Muto M."/>
            <person name="Sunaga Y."/>
            <person name="Tanaka M."/>
            <person name="Yoshino T."/>
            <person name="Taniguchi T."/>
            <person name="Fukuda Y."/>
            <person name="Nemoto M."/>
            <person name="Matsumoto M."/>
            <person name="Wong P.S."/>
            <person name="Aburatani S."/>
            <person name="Fujibuchi W."/>
        </authorList>
    </citation>
    <scope>NUCLEOTIDE SEQUENCE [LARGE SCALE GENOMIC DNA]</scope>
    <source>
        <strain evidence="1 2">JPCC DA0580</strain>
    </source>
</reference>
<dbReference type="AlphaFoldDB" id="A0A1Z5KPK1"/>
<name>A0A1Z5KPK1_FISSO</name>
<organism evidence="1 2">
    <name type="scientific">Fistulifera solaris</name>
    <name type="common">Oleaginous diatom</name>
    <dbReference type="NCBI Taxonomy" id="1519565"/>
    <lineage>
        <taxon>Eukaryota</taxon>
        <taxon>Sar</taxon>
        <taxon>Stramenopiles</taxon>
        <taxon>Ochrophyta</taxon>
        <taxon>Bacillariophyta</taxon>
        <taxon>Bacillariophyceae</taxon>
        <taxon>Bacillariophycidae</taxon>
        <taxon>Naviculales</taxon>
        <taxon>Naviculaceae</taxon>
        <taxon>Fistulifera</taxon>
    </lineage>
</organism>